<reference evidence="2" key="1">
    <citation type="submission" date="2021-10" db="EMBL/GenBank/DDBJ databases">
        <title>Tropical sea cucumber genome reveals ecological adaptation and Cuvierian tubules defense mechanism.</title>
        <authorList>
            <person name="Chen T."/>
        </authorList>
    </citation>
    <scope>NUCLEOTIDE SEQUENCE</scope>
    <source>
        <strain evidence="2">Nanhai2018</strain>
        <tissue evidence="2">Muscle</tissue>
    </source>
</reference>
<dbReference type="EMBL" id="JAIZAY010000006">
    <property type="protein sequence ID" value="KAJ8040366.1"/>
    <property type="molecule type" value="Genomic_DNA"/>
</dbReference>
<gene>
    <name evidence="2" type="ORF">HOLleu_14632</name>
</gene>
<evidence type="ECO:0000313" key="2">
    <source>
        <dbReference type="EMBL" id="KAJ8040366.1"/>
    </source>
</evidence>
<evidence type="ECO:0000313" key="3">
    <source>
        <dbReference type="Proteomes" id="UP001152320"/>
    </source>
</evidence>
<comment type="caution">
    <text evidence="2">The sequence shown here is derived from an EMBL/GenBank/DDBJ whole genome shotgun (WGS) entry which is preliminary data.</text>
</comment>
<evidence type="ECO:0000256" key="1">
    <source>
        <dbReference type="SAM" id="Coils"/>
    </source>
</evidence>
<accession>A0A9Q1HCM9</accession>
<protein>
    <submittedName>
        <fullName evidence="2">Uncharacterized protein</fullName>
    </submittedName>
</protein>
<dbReference type="Proteomes" id="UP001152320">
    <property type="component" value="Chromosome 6"/>
</dbReference>
<sequence>MPTRSKIDQQQQEAMVATILKSLLESQTLREVIKSAVDDAIESSVDRISRNMDILEGRIHDLECKLETSETE</sequence>
<proteinExistence type="predicted"/>
<keyword evidence="1" id="KW-0175">Coiled coil</keyword>
<organism evidence="2 3">
    <name type="scientific">Holothuria leucospilota</name>
    <name type="common">Black long sea cucumber</name>
    <name type="synonym">Mertensiothuria leucospilota</name>
    <dbReference type="NCBI Taxonomy" id="206669"/>
    <lineage>
        <taxon>Eukaryota</taxon>
        <taxon>Metazoa</taxon>
        <taxon>Echinodermata</taxon>
        <taxon>Eleutherozoa</taxon>
        <taxon>Echinozoa</taxon>
        <taxon>Holothuroidea</taxon>
        <taxon>Aspidochirotacea</taxon>
        <taxon>Aspidochirotida</taxon>
        <taxon>Holothuriidae</taxon>
        <taxon>Holothuria</taxon>
    </lineage>
</organism>
<keyword evidence="3" id="KW-1185">Reference proteome</keyword>
<dbReference type="AlphaFoldDB" id="A0A9Q1HCM9"/>
<name>A0A9Q1HCM9_HOLLE</name>
<feature type="coiled-coil region" evidence="1">
    <location>
        <begin position="45"/>
        <end position="72"/>
    </location>
</feature>